<feature type="compositionally biased region" description="Basic and acidic residues" evidence="3">
    <location>
        <begin position="133"/>
        <end position="144"/>
    </location>
</feature>
<feature type="compositionally biased region" description="Basic and acidic residues" evidence="3">
    <location>
        <begin position="46"/>
        <end position="78"/>
    </location>
</feature>
<name>A0A067JE35_JATCU</name>
<feature type="region of interest" description="Disordered" evidence="3">
    <location>
        <begin position="46"/>
        <end position="179"/>
    </location>
</feature>
<comment type="similarity">
    <text evidence="1">Belongs to the SPT2 family.</text>
</comment>
<dbReference type="Pfam" id="PF08243">
    <property type="entry name" value="SPT2"/>
    <property type="match status" value="1"/>
</dbReference>
<gene>
    <name evidence="4" type="ORF">JCGZ_25957</name>
</gene>
<dbReference type="STRING" id="180498.A0A067JE35"/>
<accession>A0A067JE35</accession>
<organism evidence="4 5">
    <name type="scientific">Jatropha curcas</name>
    <name type="common">Barbados nut</name>
    <dbReference type="NCBI Taxonomy" id="180498"/>
    <lineage>
        <taxon>Eukaryota</taxon>
        <taxon>Viridiplantae</taxon>
        <taxon>Streptophyta</taxon>
        <taxon>Embryophyta</taxon>
        <taxon>Tracheophyta</taxon>
        <taxon>Spermatophyta</taxon>
        <taxon>Magnoliopsida</taxon>
        <taxon>eudicotyledons</taxon>
        <taxon>Gunneridae</taxon>
        <taxon>Pentapetalae</taxon>
        <taxon>rosids</taxon>
        <taxon>fabids</taxon>
        <taxon>Malpighiales</taxon>
        <taxon>Euphorbiaceae</taxon>
        <taxon>Crotonoideae</taxon>
        <taxon>Jatropheae</taxon>
        <taxon>Jatropha</taxon>
    </lineage>
</organism>
<dbReference type="GO" id="GO:0006334">
    <property type="term" value="P:nucleosome assembly"/>
    <property type="evidence" value="ECO:0007669"/>
    <property type="project" value="TreeGrafter"/>
</dbReference>
<dbReference type="GO" id="GO:0003677">
    <property type="term" value="F:DNA binding"/>
    <property type="evidence" value="ECO:0007669"/>
    <property type="project" value="TreeGrafter"/>
</dbReference>
<proteinExistence type="inferred from homology"/>
<dbReference type="OrthoDB" id="6259853at2759"/>
<evidence type="ECO:0000256" key="2">
    <source>
        <dbReference type="ARBA" id="ARBA00023054"/>
    </source>
</evidence>
<dbReference type="GO" id="GO:0006360">
    <property type="term" value="P:transcription by RNA polymerase I"/>
    <property type="evidence" value="ECO:0007669"/>
    <property type="project" value="TreeGrafter"/>
</dbReference>
<dbReference type="GO" id="GO:0042393">
    <property type="term" value="F:histone binding"/>
    <property type="evidence" value="ECO:0007669"/>
    <property type="project" value="TreeGrafter"/>
</dbReference>
<dbReference type="Proteomes" id="UP000027138">
    <property type="component" value="Unassembled WGS sequence"/>
</dbReference>
<dbReference type="PANTHER" id="PTHR22691:SF8">
    <property type="entry name" value="PROTEIN SPT2 HOMOLOG"/>
    <property type="match status" value="1"/>
</dbReference>
<evidence type="ECO:0000313" key="4">
    <source>
        <dbReference type="EMBL" id="KDP22126.1"/>
    </source>
</evidence>
<dbReference type="InterPro" id="IPR013256">
    <property type="entry name" value="Chromatin_SPT2"/>
</dbReference>
<evidence type="ECO:0000313" key="5">
    <source>
        <dbReference type="Proteomes" id="UP000027138"/>
    </source>
</evidence>
<feature type="compositionally biased region" description="Polar residues" evidence="3">
    <location>
        <begin position="122"/>
        <end position="132"/>
    </location>
</feature>
<dbReference type="PANTHER" id="PTHR22691">
    <property type="entry name" value="YEAST SPT2-RELATED"/>
    <property type="match status" value="1"/>
</dbReference>
<dbReference type="KEGG" id="jcu:105648816"/>
<feature type="compositionally biased region" description="Basic and acidic residues" evidence="3">
    <location>
        <begin position="1"/>
        <end position="15"/>
    </location>
</feature>
<keyword evidence="2" id="KW-0175">Coiled coil</keyword>
<keyword evidence="5" id="KW-1185">Reference proteome</keyword>
<dbReference type="GO" id="GO:0005730">
    <property type="term" value="C:nucleolus"/>
    <property type="evidence" value="ECO:0007669"/>
    <property type="project" value="TreeGrafter"/>
</dbReference>
<sequence>MKTEVERKDQKEDAQGKQLFSIQIPTGKKHYGSSHTLISERVIKEGKASSNLESKDLGYKDKRSDQAAKIPRLKESRDYSFLLSDETETPTAPPSGNGCHSKNSNGKPKLASMTSKERLCNNLHSESPANNRNLERKKPPDNKPRIGPKQTVQKQNAALQDGRRQPKKRTDRHDNEGQKAIMMVKEVFNTKRFIGRDDADIVMETNFEEINNEEKRSERLGREEDKEQLRLIEEEAVRERTRKLKRQRTQSTVAVI</sequence>
<reference evidence="4 5" key="1">
    <citation type="journal article" date="2014" name="PLoS ONE">
        <title>Global Analysis of Gene Expression Profiles in Physic Nut (Jatropha curcas L.) Seedlings Exposed to Salt Stress.</title>
        <authorList>
            <person name="Zhang L."/>
            <person name="Zhang C."/>
            <person name="Wu P."/>
            <person name="Chen Y."/>
            <person name="Li M."/>
            <person name="Jiang H."/>
            <person name="Wu G."/>
        </authorList>
    </citation>
    <scope>NUCLEOTIDE SEQUENCE [LARGE SCALE GENOMIC DNA]</scope>
    <source>
        <strain evidence="5">cv. GZQX0401</strain>
        <tissue evidence="4">Young leaves</tissue>
    </source>
</reference>
<feature type="region of interest" description="Disordered" evidence="3">
    <location>
        <begin position="1"/>
        <end position="33"/>
    </location>
</feature>
<dbReference type="EMBL" id="KK915447">
    <property type="protein sequence ID" value="KDP22126.1"/>
    <property type="molecule type" value="Genomic_DNA"/>
</dbReference>
<evidence type="ECO:0000256" key="1">
    <source>
        <dbReference type="ARBA" id="ARBA00006461"/>
    </source>
</evidence>
<dbReference type="AlphaFoldDB" id="A0A067JE35"/>
<dbReference type="SMART" id="SM00784">
    <property type="entry name" value="SPT2"/>
    <property type="match status" value="1"/>
</dbReference>
<protein>
    <submittedName>
        <fullName evidence="4">Uncharacterized protein</fullName>
    </submittedName>
</protein>
<evidence type="ECO:0000256" key="3">
    <source>
        <dbReference type="SAM" id="MobiDB-lite"/>
    </source>
</evidence>